<keyword evidence="3" id="KW-1185">Reference proteome</keyword>
<dbReference type="RefSeq" id="WP_093654289.1">
    <property type="nucleotide sequence ID" value="NZ_FOET01000001.1"/>
</dbReference>
<evidence type="ECO:0000313" key="3">
    <source>
        <dbReference type="Proteomes" id="UP000199055"/>
    </source>
</evidence>
<evidence type="ECO:0000313" key="2">
    <source>
        <dbReference type="EMBL" id="SEP57001.1"/>
    </source>
</evidence>
<protein>
    <submittedName>
        <fullName evidence="2">Uncharacterized protein</fullName>
    </submittedName>
</protein>
<accession>A0A1H8YY47</accession>
<sequence>MSGWTPSQAEGERDDEEGIDQSRGLSERHEAASAKSAASEDASGKAAGKGDGGPAATPSQAEGGRGAEGAEQDRGGAR</sequence>
<reference evidence="2 3" key="1">
    <citation type="submission" date="2016-10" db="EMBL/GenBank/DDBJ databases">
        <authorList>
            <person name="de Groot N.N."/>
        </authorList>
    </citation>
    <scope>NUCLEOTIDE SEQUENCE [LARGE SCALE GENOMIC DNA]</scope>
    <source>
        <strain evidence="2 3">CGMCC 4.3519</strain>
    </source>
</reference>
<proteinExistence type="predicted"/>
<dbReference type="Proteomes" id="UP000199055">
    <property type="component" value="Unassembled WGS sequence"/>
</dbReference>
<organism evidence="2 3">
    <name type="scientific">Streptomyces radiopugnans</name>
    <dbReference type="NCBI Taxonomy" id="403935"/>
    <lineage>
        <taxon>Bacteria</taxon>
        <taxon>Bacillati</taxon>
        <taxon>Actinomycetota</taxon>
        <taxon>Actinomycetes</taxon>
        <taxon>Kitasatosporales</taxon>
        <taxon>Streptomycetaceae</taxon>
        <taxon>Streptomyces</taxon>
    </lineage>
</organism>
<name>A0A1H8YY47_9ACTN</name>
<feature type="compositionally biased region" description="Low complexity" evidence="1">
    <location>
        <begin position="33"/>
        <end position="46"/>
    </location>
</feature>
<feature type="region of interest" description="Disordered" evidence="1">
    <location>
        <begin position="1"/>
        <end position="78"/>
    </location>
</feature>
<dbReference type="EMBL" id="FOET01000001">
    <property type="protein sequence ID" value="SEP57001.1"/>
    <property type="molecule type" value="Genomic_DNA"/>
</dbReference>
<dbReference type="AlphaFoldDB" id="A0A1H8YY47"/>
<gene>
    <name evidence="2" type="ORF">SAMN05216481_101161</name>
</gene>
<evidence type="ECO:0000256" key="1">
    <source>
        <dbReference type="SAM" id="MobiDB-lite"/>
    </source>
</evidence>